<feature type="region of interest" description="Disordered" evidence="1">
    <location>
        <begin position="1"/>
        <end position="88"/>
    </location>
</feature>
<evidence type="ECO:0000256" key="2">
    <source>
        <dbReference type="SAM" id="Phobius"/>
    </source>
</evidence>
<accession>A0A8H6A247</accession>
<keyword evidence="2" id="KW-0472">Membrane</keyword>
<keyword evidence="2" id="KW-1133">Transmembrane helix</keyword>
<dbReference type="OMA" id="DTDRGMD"/>
<evidence type="ECO:0000313" key="4">
    <source>
        <dbReference type="Proteomes" id="UP000541154"/>
    </source>
</evidence>
<comment type="caution">
    <text evidence="3">The sequence shown here is derived from an EMBL/GenBank/DDBJ whole genome shotgun (WGS) entry which is preliminary data.</text>
</comment>
<feature type="transmembrane region" description="Helical" evidence="2">
    <location>
        <begin position="165"/>
        <end position="183"/>
    </location>
</feature>
<dbReference type="Proteomes" id="UP000541154">
    <property type="component" value="Unassembled WGS sequence"/>
</dbReference>
<evidence type="ECO:0000256" key="1">
    <source>
        <dbReference type="SAM" id="MobiDB-lite"/>
    </source>
</evidence>
<reference evidence="3 4" key="1">
    <citation type="submission" date="2019-04" db="EMBL/GenBank/DDBJ databases">
        <title>Aspergillus burnettii sp. nov., novel species from soil in southeast Queensland.</title>
        <authorList>
            <person name="Gilchrist C.L.M."/>
            <person name="Pitt J.I."/>
            <person name="Lange L."/>
            <person name="Lacey H.J."/>
            <person name="Vuong D."/>
            <person name="Midgley D.J."/>
            <person name="Greenfield P."/>
            <person name="Bradbury M."/>
            <person name="Lacey E."/>
            <person name="Busk P.K."/>
            <person name="Pilgaard B."/>
            <person name="Chooi Y.H."/>
            <person name="Piggott A.M."/>
        </authorList>
    </citation>
    <scope>NUCLEOTIDE SEQUENCE [LARGE SCALE GENOMIC DNA]</scope>
    <source>
        <strain evidence="3 4">FRR 5400</strain>
    </source>
</reference>
<evidence type="ECO:0000313" key="3">
    <source>
        <dbReference type="EMBL" id="KAF5860471.1"/>
    </source>
</evidence>
<keyword evidence="4" id="KW-1185">Reference proteome</keyword>
<keyword evidence="2" id="KW-0812">Transmembrane</keyword>
<accession>A0A5N6FRU6</accession>
<sequence length="231" mass="25650">MSDPYTQHPHYTSPVPGADASVYTPADSSYQNPPYDYDPQHPYGQQYPPSQNYQYVSHYDLTQTPKSHPPQASGPDLSPTAEFQQVGRQQGSNADYYTILRTPKPKNLPVLPTKRGMNAALQELLSAEQEATIWDTKRNMVFWEPWAARYWGTSLETRWRTRQKMITMITIMAVIIVTSTAIATTAIVIIVIVIAIAIIAITAATLGMVAIAAATDMEGVFMLRGAISRKS</sequence>
<dbReference type="EMBL" id="SPNV01000129">
    <property type="protein sequence ID" value="KAF5860471.1"/>
    <property type="molecule type" value="Genomic_DNA"/>
</dbReference>
<name>A0A5N6FRU6_PETAA</name>
<protein>
    <submittedName>
        <fullName evidence="3">Uncharacterized protein</fullName>
    </submittedName>
</protein>
<organism evidence="3 4">
    <name type="scientific">Petromyces alliaceus</name>
    <name type="common">Aspergillus alliaceus</name>
    <dbReference type="NCBI Taxonomy" id="209559"/>
    <lineage>
        <taxon>Eukaryota</taxon>
        <taxon>Fungi</taxon>
        <taxon>Dikarya</taxon>
        <taxon>Ascomycota</taxon>
        <taxon>Pezizomycotina</taxon>
        <taxon>Eurotiomycetes</taxon>
        <taxon>Eurotiomycetidae</taxon>
        <taxon>Eurotiales</taxon>
        <taxon>Aspergillaceae</taxon>
        <taxon>Aspergillus</taxon>
        <taxon>Aspergillus subgen. Circumdati</taxon>
    </lineage>
</organism>
<dbReference type="AlphaFoldDB" id="A0A5N6FRU6"/>
<proteinExistence type="predicted"/>
<feature type="transmembrane region" description="Helical" evidence="2">
    <location>
        <begin position="189"/>
        <end position="214"/>
    </location>
</feature>
<feature type="compositionally biased region" description="Polar residues" evidence="1">
    <location>
        <begin position="47"/>
        <end position="66"/>
    </location>
</feature>
<gene>
    <name evidence="3" type="ORF">ETB97_001481</name>
</gene>